<dbReference type="EMBL" id="BKCJ010005871">
    <property type="protein sequence ID" value="GEU69099.1"/>
    <property type="molecule type" value="Genomic_DNA"/>
</dbReference>
<evidence type="ECO:0000313" key="2">
    <source>
        <dbReference type="EMBL" id="GEU69099.1"/>
    </source>
</evidence>
<comment type="caution">
    <text evidence="2">The sequence shown here is derived from an EMBL/GenBank/DDBJ whole genome shotgun (WGS) entry which is preliminary data.</text>
</comment>
<sequence length="355" mass="39632">MPTPLLDDPYVVVRQAHIVDTDTESGPVEDLRETEVPQPLLVVPLPVPSSDDLHLIVGQAYTPATVDMESEPEEAPSEIEEFEAYEPSYTRITSSHSSYSSDSIAPLSPDHPLTQTLPTHTPTRISFHCKTARMAVRTQPTLSSGMSARIAEAAALSPFLFHKRYRSFYETPSPSLSPTLPIRKRYRGTSELIEDTEDESLDSDTDREGSEDEGPGLEEEEAASEGQQQAVPVEDTVVDEPLGLGYEALRRHELVVGEGEMPSTFEPTLVTWVDPGDGRVYTDILTYVPPVAPVRTPPSSEWSSVEGYDRDLRELYTRSGRLEMRSFTEISKESKRLELTDHVVRMERRQESKGE</sequence>
<evidence type="ECO:0000256" key="1">
    <source>
        <dbReference type="SAM" id="MobiDB-lite"/>
    </source>
</evidence>
<dbReference type="AlphaFoldDB" id="A0A6L2M6K2"/>
<feature type="compositionally biased region" description="Acidic residues" evidence="1">
    <location>
        <begin position="192"/>
        <end position="223"/>
    </location>
</feature>
<feature type="region of interest" description="Disordered" evidence="1">
    <location>
        <begin position="172"/>
        <end position="235"/>
    </location>
</feature>
<gene>
    <name evidence="2" type="ORF">Tci_041077</name>
</gene>
<proteinExistence type="predicted"/>
<accession>A0A6L2M6K2</accession>
<organism evidence="2">
    <name type="scientific">Tanacetum cinerariifolium</name>
    <name type="common">Dalmatian daisy</name>
    <name type="synonym">Chrysanthemum cinerariifolium</name>
    <dbReference type="NCBI Taxonomy" id="118510"/>
    <lineage>
        <taxon>Eukaryota</taxon>
        <taxon>Viridiplantae</taxon>
        <taxon>Streptophyta</taxon>
        <taxon>Embryophyta</taxon>
        <taxon>Tracheophyta</taxon>
        <taxon>Spermatophyta</taxon>
        <taxon>Magnoliopsida</taxon>
        <taxon>eudicotyledons</taxon>
        <taxon>Gunneridae</taxon>
        <taxon>Pentapetalae</taxon>
        <taxon>asterids</taxon>
        <taxon>campanulids</taxon>
        <taxon>Asterales</taxon>
        <taxon>Asteraceae</taxon>
        <taxon>Asteroideae</taxon>
        <taxon>Anthemideae</taxon>
        <taxon>Anthemidinae</taxon>
        <taxon>Tanacetum</taxon>
    </lineage>
</organism>
<name>A0A6L2M6K2_TANCI</name>
<protein>
    <submittedName>
        <fullName evidence="2">Uncharacterized protein</fullName>
    </submittedName>
</protein>
<reference evidence="2" key="1">
    <citation type="journal article" date="2019" name="Sci. Rep.">
        <title>Draft genome of Tanacetum cinerariifolium, the natural source of mosquito coil.</title>
        <authorList>
            <person name="Yamashiro T."/>
            <person name="Shiraishi A."/>
            <person name="Satake H."/>
            <person name="Nakayama K."/>
        </authorList>
    </citation>
    <scope>NUCLEOTIDE SEQUENCE</scope>
</reference>
<feature type="compositionally biased region" description="Low complexity" evidence="1">
    <location>
        <begin position="172"/>
        <end position="181"/>
    </location>
</feature>